<dbReference type="EMBL" id="AQRA01000010">
    <property type="protein sequence ID" value="EZH72003.1"/>
    <property type="molecule type" value="Genomic_DNA"/>
</dbReference>
<keyword evidence="5" id="KW-1185">Reference proteome</keyword>
<dbReference type="SUPFAM" id="SSF55729">
    <property type="entry name" value="Acyl-CoA N-acyltransferases (Nat)"/>
    <property type="match status" value="1"/>
</dbReference>
<dbReference type="Gene3D" id="3.40.630.30">
    <property type="match status" value="1"/>
</dbReference>
<dbReference type="InterPro" id="IPR016181">
    <property type="entry name" value="Acyl_CoA_acyltransferase"/>
</dbReference>
<protein>
    <submittedName>
        <fullName evidence="4">Phosphinothricin acetyltransferase</fullName>
    </submittedName>
</protein>
<dbReference type="RefSeq" id="WP_034246394.1">
    <property type="nucleotide sequence ID" value="NZ_AQRA01000010.1"/>
</dbReference>
<evidence type="ECO:0000256" key="2">
    <source>
        <dbReference type="ARBA" id="ARBA00023315"/>
    </source>
</evidence>
<dbReference type="Pfam" id="PF00583">
    <property type="entry name" value="Acetyltransf_1"/>
    <property type="match status" value="1"/>
</dbReference>
<name>A0A023BQP8_9FLAO</name>
<dbReference type="GO" id="GO:0016747">
    <property type="term" value="F:acyltransferase activity, transferring groups other than amino-acyl groups"/>
    <property type="evidence" value="ECO:0007669"/>
    <property type="project" value="InterPro"/>
</dbReference>
<reference evidence="4 5" key="1">
    <citation type="submission" date="2014-04" db="EMBL/GenBank/DDBJ databases">
        <title>Aquimarina sp. 22II-S11-z7 Genome Sequencing.</title>
        <authorList>
            <person name="Lai Q."/>
        </authorList>
    </citation>
    <scope>NUCLEOTIDE SEQUENCE [LARGE SCALE GENOMIC DNA]</scope>
    <source>
        <strain evidence="4 5">22II-S11-z7</strain>
    </source>
</reference>
<evidence type="ECO:0000259" key="3">
    <source>
        <dbReference type="PROSITE" id="PS51186"/>
    </source>
</evidence>
<gene>
    <name evidence="4" type="ORF">ATO12_05145</name>
</gene>
<dbReference type="CDD" id="cd04301">
    <property type="entry name" value="NAT_SF"/>
    <property type="match status" value="1"/>
</dbReference>
<dbReference type="PANTHER" id="PTHR43072">
    <property type="entry name" value="N-ACETYLTRANSFERASE"/>
    <property type="match status" value="1"/>
</dbReference>
<dbReference type="AlphaFoldDB" id="A0A023BQP8"/>
<dbReference type="OrthoDB" id="9799096at2"/>
<feature type="domain" description="N-acetyltransferase" evidence="3">
    <location>
        <begin position="5"/>
        <end position="157"/>
    </location>
</feature>
<dbReference type="STRING" id="1317122.ATO12_05145"/>
<dbReference type="eggNOG" id="COG1247">
    <property type="taxonomic scope" value="Bacteria"/>
</dbReference>
<accession>A0A023BQP8</accession>
<dbReference type="Proteomes" id="UP000023541">
    <property type="component" value="Unassembled WGS sequence"/>
</dbReference>
<dbReference type="PROSITE" id="PS51186">
    <property type="entry name" value="GNAT"/>
    <property type="match status" value="1"/>
</dbReference>
<evidence type="ECO:0000313" key="4">
    <source>
        <dbReference type="EMBL" id="EZH72003.1"/>
    </source>
</evidence>
<keyword evidence="1 4" id="KW-0808">Transferase</keyword>
<comment type="caution">
    <text evidence="4">The sequence shown here is derived from an EMBL/GenBank/DDBJ whole genome shotgun (WGS) entry which is preliminary data.</text>
</comment>
<dbReference type="PANTHER" id="PTHR43072:SF23">
    <property type="entry name" value="UPF0039 PROTEIN C11D3.02C"/>
    <property type="match status" value="1"/>
</dbReference>
<dbReference type="InterPro" id="IPR000182">
    <property type="entry name" value="GNAT_dom"/>
</dbReference>
<evidence type="ECO:0000313" key="5">
    <source>
        <dbReference type="Proteomes" id="UP000023541"/>
    </source>
</evidence>
<evidence type="ECO:0000256" key="1">
    <source>
        <dbReference type="ARBA" id="ARBA00022679"/>
    </source>
</evidence>
<keyword evidence="2" id="KW-0012">Acyltransferase</keyword>
<proteinExistence type="predicted"/>
<sequence>METTIKIAYFTQEDWPEISSIYKEGIDTGTATFETQVPTWKAWDISHVKSCRIKAISKNTIAGWAALSPTSKREVYKGVAEVSIYITSKCRGLGIGKLLLSKLIEESEKAGFWTLQAGIFRNNKASIDLHTSLGFREIGYREKVAKLNDIWYDNILLERRSKIII</sequence>
<organism evidence="4 5">
    <name type="scientific">Aquimarina atlantica</name>
    <dbReference type="NCBI Taxonomy" id="1317122"/>
    <lineage>
        <taxon>Bacteria</taxon>
        <taxon>Pseudomonadati</taxon>
        <taxon>Bacteroidota</taxon>
        <taxon>Flavobacteriia</taxon>
        <taxon>Flavobacteriales</taxon>
        <taxon>Flavobacteriaceae</taxon>
        <taxon>Aquimarina</taxon>
    </lineage>
</organism>